<feature type="compositionally biased region" description="Low complexity" evidence="1">
    <location>
        <begin position="170"/>
        <end position="179"/>
    </location>
</feature>
<feature type="compositionally biased region" description="Polar residues" evidence="1">
    <location>
        <begin position="292"/>
        <end position="317"/>
    </location>
</feature>
<dbReference type="AlphaFoldDB" id="A0A699ZRY7"/>
<proteinExistence type="predicted"/>
<name>A0A699ZRY7_HAELA</name>
<organism evidence="2 3">
    <name type="scientific">Haematococcus lacustris</name>
    <name type="common">Green alga</name>
    <name type="synonym">Haematococcus pluvialis</name>
    <dbReference type="NCBI Taxonomy" id="44745"/>
    <lineage>
        <taxon>Eukaryota</taxon>
        <taxon>Viridiplantae</taxon>
        <taxon>Chlorophyta</taxon>
        <taxon>core chlorophytes</taxon>
        <taxon>Chlorophyceae</taxon>
        <taxon>CS clade</taxon>
        <taxon>Chlamydomonadales</taxon>
        <taxon>Haematococcaceae</taxon>
        <taxon>Haematococcus</taxon>
    </lineage>
</organism>
<protein>
    <submittedName>
        <fullName evidence="2">Uncharacterized protein</fullName>
    </submittedName>
</protein>
<evidence type="ECO:0000313" key="2">
    <source>
        <dbReference type="EMBL" id="GFH18722.1"/>
    </source>
</evidence>
<reference evidence="2 3" key="1">
    <citation type="submission" date="2020-02" db="EMBL/GenBank/DDBJ databases">
        <title>Draft genome sequence of Haematococcus lacustris strain NIES-144.</title>
        <authorList>
            <person name="Morimoto D."/>
            <person name="Nakagawa S."/>
            <person name="Yoshida T."/>
            <person name="Sawayama S."/>
        </authorList>
    </citation>
    <scope>NUCLEOTIDE SEQUENCE [LARGE SCALE GENOMIC DNA]</scope>
    <source>
        <strain evidence="2 3">NIES-144</strain>
    </source>
</reference>
<comment type="caution">
    <text evidence="2">The sequence shown here is derived from an EMBL/GenBank/DDBJ whole genome shotgun (WGS) entry which is preliminary data.</text>
</comment>
<sequence>MDLGGLDTGFCAAWERWHHLVTGCMAAAALYSRALPQSTVAQRLAAHTLLLGLVLAAWRMWVHLKRRSRQVGVLSAGMPALVGALGRRRLAERAWLGWRLAVAAELVDRANCQLQEGGLQAVGVASRAPSVTGPRVIVPGPAPGTIFTANISPEALGQHQGQPKSMKHSQAAAQAEAQGPGPGQTRDQDRAGAGGAQLVGGDPGEPLLPSHVLVEHTRDLSAALQTLAQAVHVTAEVLSPRHRVLTLSPALTRPPLEGMAGDQVVSVAALEPAPSAARPTSPPTPAAYGSEQAGQPQVPSQLQHEPALQSNQLPGKL</sequence>
<keyword evidence="3" id="KW-1185">Reference proteome</keyword>
<evidence type="ECO:0000313" key="3">
    <source>
        <dbReference type="Proteomes" id="UP000485058"/>
    </source>
</evidence>
<dbReference type="EMBL" id="BLLF01001344">
    <property type="protein sequence ID" value="GFH18722.1"/>
    <property type="molecule type" value="Genomic_DNA"/>
</dbReference>
<feature type="region of interest" description="Disordered" evidence="1">
    <location>
        <begin position="271"/>
        <end position="317"/>
    </location>
</feature>
<accession>A0A699ZRY7</accession>
<feature type="compositionally biased region" description="Gly residues" evidence="1">
    <location>
        <begin position="192"/>
        <end position="203"/>
    </location>
</feature>
<evidence type="ECO:0000256" key="1">
    <source>
        <dbReference type="SAM" id="MobiDB-lite"/>
    </source>
</evidence>
<gene>
    <name evidence="2" type="ORF">HaLaN_15573</name>
</gene>
<dbReference type="Proteomes" id="UP000485058">
    <property type="component" value="Unassembled WGS sequence"/>
</dbReference>
<feature type="region of interest" description="Disordered" evidence="1">
    <location>
        <begin position="156"/>
        <end position="209"/>
    </location>
</feature>